<dbReference type="PANTHER" id="PTHR43395">
    <property type="entry name" value="SENSOR HISTIDINE KINASE CHEA"/>
    <property type="match status" value="1"/>
</dbReference>
<dbReference type="PROSITE" id="PS50109">
    <property type="entry name" value="HIS_KIN"/>
    <property type="match status" value="1"/>
</dbReference>
<keyword evidence="7" id="KW-0902">Two-component regulatory system</keyword>
<keyword evidence="6 15" id="KW-0418">Kinase</keyword>
<dbReference type="Proteomes" id="UP000199420">
    <property type="component" value="Unassembled WGS sequence"/>
</dbReference>
<sequence>MSRHEAEFLQRLRAAFLVEARDHLLAIGTGLLALEKGASLAERGTQLEVVFRHTHSLKGAARAASFPRIESICQAVEEIFAICKRRGRVLLAPHFDVLHRAFDLVGSYVDAGGHLEPGASPDAGTAVLGELQAIIRGDPGVESATPPLLPASGDLPPAGEALVTSESHGGIRGPRPAITETVRVQTPRLDRVLLAAEELLTVKQAQGELADELQQLEARFGVWSKRWLAAQPALRQLRGLATAQEAVAAAPAARTLEFLEWSYGYVRSLESAVRALARSAARGGHLASRQIDELLEDSKSLLMLPFSALTETLPKLVRDLARDQGKKVDLEVSGENVQLDKRMVELLRDPLIHLVRNALDHGIEPPARRKAAGKADRATLTIRARLLHGNQVGIEVVDDGAGLDPQRLRQAAVRSGVVSEDSAGQLDEGQVLELAFRSDVSTSPIITEISGRGLGLAIVREQVEKLGGRIEVENRAPHGACFSIVLPQSMTTLRGLFVEAGGQVFVIPSAHVERVTRVLPAGLKTVGRHETVTIDGQVVPVARLHQLLEIPASAPPGALLPAVLVGGGQQRLALLVEEVLHDEEVLVKRLQRPLVRIRNVAGATVQASGKPIPILNVADLIKSARGNGRQETRVAVAGAEGRALALRVLLAEDSITSRLLLKGILESAGCEVKAVADGVEAFTALRSEAFDLLVSDIEMPRLNGFDLTARVRADRKLADLPVVLVTALSRREDRERGIDVGANAYIAKGSFDQRELLEAVRRLAVTREPT</sequence>
<evidence type="ECO:0000256" key="10">
    <source>
        <dbReference type="PROSITE-ProRule" id="PRU00169"/>
    </source>
</evidence>
<evidence type="ECO:0000259" key="11">
    <source>
        <dbReference type="PROSITE" id="PS50109"/>
    </source>
</evidence>
<comment type="catalytic activity">
    <reaction evidence="1">
        <text>ATP + protein L-histidine = ADP + protein N-phospho-L-histidine.</text>
        <dbReference type="EC" id="2.7.13.3"/>
    </reaction>
</comment>
<evidence type="ECO:0000256" key="1">
    <source>
        <dbReference type="ARBA" id="ARBA00000085"/>
    </source>
</evidence>
<dbReference type="EMBL" id="FNYC01000003">
    <property type="protein sequence ID" value="SEI88862.1"/>
    <property type="molecule type" value="Genomic_DNA"/>
</dbReference>
<feature type="domain" description="HPt" evidence="14">
    <location>
        <begin position="5"/>
        <end position="112"/>
    </location>
</feature>
<feature type="domain" description="Response regulatory" evidence="12">
    <location>
        <begin position="647"/>
        <end position="763"/>
    </location>
</feature>
<gene>
    <name evidence="15" type="ORF">SAMN04487997_1937</name>
</gene>
<comment type="function">
    <text evidence="8">Involved in the transmission of sensory signals from the chemoreceptors to the flagellar motors. CheA is autophosphorylated; it can transfer its phosphate group to either CheB or CheY.</text>
</comment>
<evidence type="ECO:0000256" key="9">
    <source>
        <dbReference type="PROSITE-ProRule" id="PRU00110"/>
    </source>
</evidence>
<keyword evidence="5" id="KW-0808">Transferase</keyword>
<dbReference type="Gene3D" id="1.20.120.160">
    <property type="entry name" value="HPT domain"/>
    <property type="match status" value="1"/>
</dbReference>
<evidence type="ECO:0000256" key="8">
    <source>
        <dbReference type="ARBA" id="ARBA00035100"/>
    </source>
</evidence>
<accession>A0A1H6ULV5</accession>
<dbReference type="InterPro" id="IPR051315">
    <property type="entry name" value="Bact_Chemotaxis_CheA"/>
</dbReference>
<dbReference type="SMART" id="SM00387">
    <property type="entry name" value="HATPase_c"/>
    <property type="match status" value="1"/>
</dbReference>
<dbReference type="Gene3D" id="3.40.50.2300">
    <property type="match status" value="1"/>
</dbReference>
<dbReference type="OrthoDB" id="9803176at2"/>
<evidence type="ECO:0000256" key="3">
    <source>
        <dbReference type="ARBA" id="ARBA00021495"/>
    </source>
</evidence>
<dbReference type="GO" id="GO:0006935">
    <property type="term" value="P:chemotaxis"/>
    <property type="evidence" value="ECO:0007669"/>
    <property type="project" value="InterPro"/>
</dbReference>
<feature type="modified residue" description="Phosphohistidine" evidence="9">
    <location>
        <position position="55"/>
    </location>
</feature>
<dbReference type="STRING" id="529704.SAMN02927913_1787"/>
<dbReference type="PROSITE" id="PS50851">
    <property type="entry name" value="CHEW"/>
    <property type="match status" value="1"/>
</dbReference>
<keyword evidence="16" id="KW-1185">Reference proteome</keyword>
<dbReference type="SUPFAM" id="SSF55874">
    <property type="entry name" value="ATPase domain of HSP90 chaperone/DNA topoisomerase II/histidine kinase"/>
    <property type="match status" value="1"/>
</dbReference>
<dbReference type="InterPro" id="IPR011006">
    <property type="entry name" value="CheY-like_superfamily"/>
</dbReference>
<dbReference type="FunFam" id="3.30.565.10:FF:000016">
    <property type="entry name" value="Chemotaxis protein CheA, putative"/>
    <property type="match status" value="1"/>
</dbReference>
<dbReference type="SUPFAM" id="SSF47226">
    <property type="entry name" value="Histidine-containing phosphotransfer domain, HPT domain"/>
    <property type="match status" value="1"/>
</dbReference>
<dbReference type="PRINTS" id="PR00344">
    <property type="entry name" value="BCTRLSENSOR"/>
</dbReference>
<dbReference type="PROSITE" id="PS50110">
    <property type="entry name" value="RESPONSE_REGULATORY"/>
    <property type="match status" value="1"/>
</dbReference>
<dbReference type="Gene3D" id="3.30.565.10">
    <property type="entry name" value="Histidine kinase-like ATPase, C-terminal domain"/>
    <property type="match status" value="1"/>
</dbReference>
<dbReference type="PANTHER" id="PTHR43395:SF1">
    <property type="entry name" value="CHEMOTAXIS PROTEIN CHEA"/>
    <property type="match status" value="1"/>
</dbReference>
<feature type="modified residue" description="4-aspartylphosphate" evidence="10">
    <location>
        <position position="696"/>
    </location>
</feature>
<evidence type="ECO:0000313" key="15">
    <source>
        <dbReference type="EMBL" id="SEI88862.1"/>
    </source>
</evidence>
<dbReference type="RefSeq" id="WP_091336054.1">
    <property type="nucleotide sequence ID" value="NZ_FNYC01000003.1"/>
</dbReference>
<reference evidence="15 16" key="1">
    <citation type="submission" date="2016-10" db="EMBL/GenBank/DDBJ databases">
        <authorList>
            <person name="de Groot N.N."/>
        </authorList>
    </citation>
    <scope>NUCLEOTIDE SEQUENCE [LARGE SCALE GENOMIC DNA]</scope>
    <source>
        <strain evidence="15 16">DSM 26515</strain>
    </source>
</reference>
<dbReference type="Pfam" id="PF01627">
    <property type="entry name" value="Hpt"/>
    <property type="match status" value="1"/>
</dbReference>
<dbReference type="InterPro" id="IPR002545">
    <property type="entry name" value="CheW-lke_dom"/>
</dbReference>
<evidence type="ECO:0000256" key="4">
    <source>
        <dbReference type="ARBA" id="ARBA00022553"/>
    </source>
</evidence>
<dbReference type="InterPro" id="IPR003594">
    <property type="entry name" value="HATPase_dom"/>
</dbReference>
<evidence type="ECO:0000256" key="6">
    <source>
        <dbReference type="ARBA" id="ARBA00022777"/>
    </source>
</evidence>
<protein>
    <recommendedName>
        <fullName evidence="3">Chemotaxis protein CheA</fullName>
        <ecNumber evidence="2">2.7.13.3</ecNumber>
    </recommendedName>
</protein>
<dbReference type="InterPro" id="IPR008207">
    <property type="entry name" value="Sig_transdc_His_kin_Hpt_dom"/>
</dbReference>
<dbReference type="Pfam" id="PF02518">
    <property type="entry name" value="HATPase_c"/>
    <property type="match status" value="1"/>
</dbReference>
<dbReference type="SUPFAM" id="SSF50341">
    <property type="entry name" value="CheW-like"/>
    <property type="match status" value="1"/>
</dbReference>
<evidence type="ECO:0000256" key="7">
    <source>
        <dbReference type="ARBA" id="ARBA00023012"/>
    </source>
</evidence>
<dbReference type="Pfam" id="PF00072">
    <property type="entry name" value="Response_reg"/>
    <property type="match status" value="1"/>
</dbReference>
<dbReference type="EC" id="2.7.13.3" evidence="2"/>
<evidence type="ECO:0000259" key="14">
    <source>
        <dbReference type="PROSITE" id="PS50894"/>
    </source>
</evidence>
<dbReference type="Pfam" id="PF01584">
    <property type="entry name" value="CheW"/>
    <property type="match status" value="1"/>
</dbReference>
<evidence type="ECO:0000313" key="16">
    <source>
        <dbReference type="Proteomes" id="UP000199420"/>
    </source>
</evidence>
<evidence type="ECO:0000259" key="13">
    <source>
        <dbReference type="PROSITE" id="PS50851"/>
    </source>
</evidence>
<dbReference type="AlphaFoldDB" id="A0A1H6ULV5"/>
<dbReference type="SMART" id="SM00260">
    <property type="entry name" value="CheW"/>
    <property type="match status" value="1"/>
</dbReference>
<keyword evidence="4 10" id="KW-0597">Phosphoprotein</keyword>
<feature type="domain" description="CheW-like" evidence="13">
    <location>
        <begin position="492"/>
        <end position="626"/>
    </location>
</feature>
<evidence type="ECO:0000259" key="12">
    <source>
        <dbReference type="PROSITE" id="PS50110"/>
    </source>
</evidence>
<dbReference type="InterPro" id="IPR001789">
    <property type="entry name" value="Sig_transdc_resp-reg_receiver"/>
</dbReference>
<feature type="domain" description="Histidine kinase" evidence="11">
    <location>
        <begin position="291"/>
        <end position="490"/>
    </location>
</feature>
<dbReference type="CDD" id="cd00088">
    <property type="entry name" value="HPT"/>
    <property type="match status" value="1"/>
</dbReference>
<dbReference type="SUPFAM" id="SSF52172">
    <property type="entry name" value="CheY-like"/>
    <property type="match status" value="1"/>
</dbReference>
<dbReference type="InterPro" id="IPR036890">
    <property type="entry name" value="HATPase_C_sf"/>
</dbReference>
<evidence type="ECO:0000256" key="2">
    <source>
        <dbReference type="ARBA" id="ARBA00012438"/>
    </source>
</evidence>
<organism evidence="15 16">
    <name type="scientific">Frateuria terrea</name>
    <dbReference type="NCBI Taxonomy" id="529704"/>
    <lineage>
        <taxon>Bacteria</taxon>
        <taxon>Pseudomonadati</taxon>
        <taxon>Pseudomonadota</taxon>
        <taxon>Gammaproteobacteria</taxon>
        <taxon>Lysobacterales</taxon>
        <taxon>Rhodanobacteraceae</taxon>
        <taxon>Frateuria</taxon>
    </lineage>
</organism>
<dbReference type="Gene3D" id="2.30.30.40">
    <property type="entry name" value="SH3 Domains"/>
    <property type="match status" value="1"/>
</dbReference>
<dbReference type="SMART" id="SM00448">
    <property type="entry name" value="REC"/>
    <property type="match status" value="1"/>
</dbReference>
<dbReference type="InterPro" id="IPR004358">
    <property type="entry name" value="Sig_transdc_His_kin-like_C"/>
</dbReference>
<proteinExistence type="predicted"/>
<dbReference type="InterPro" id="IPR036641">
    <property type="entry name" value="HPT_dom_sf"/>
</dbReference>
<dbReference type="InterPro" id="IPR005467">
    <property type="entry name" value="His_kinase_dom"/>
</dbReference>
<name>A0A1H6ULV5_9GAMM</name>
<dbReference type="PROSITE" id="PS50894">
    <property type="entry name" value="HPT"/>
    <property type="match status" value="1"/>
</dbReference>
<dbReference type="InterPro" id="IPR036061">
    <property type="entry name" value="CheW-like_dom_sf"/>
</dbReference>
<evidence type="ECO:0000256" key="5">
    <source>
        <dbReference type="ARBA" id="ARBA00022679"/>
    </source>
</evidence>
<dbReference type="GO" id="GO:0000155">
    <property type="term" value="F:phosphorelay sensor kinase activity"/>
    <property type="evidence" value="ECO:0007669"/>
    <property type="project" value="UniProtKB-ARBA"/>
</dbReference>